<dbReference type="RefSeq" id="WP_073117377.1">
    <property type="nucleotide sequence ID" value="NZ_FRCE01000016.1"/>
</dbReference>
<dbReference type="GO" id="GO:0004519">
    <property type="term" value="F:endonuclease activity"/>
    <property type="evidence" value="ECO:0007669"/>
    <property type="project" value="UniProtKB-KW"/>
</dbReference>
<feature type="compositionally biased region" description="Polar residues" evidence="1">
    <location>
        <begin position="110"/>
        <end position="125"/>
    </location>
</feature>
<dbReference type="SUPFAM" id="SSF52980">
    <property type="entry name" value="Restriction endonuclease-like"/>
    <property type="match status" value="1"/>
</dbReference>
<evidence type="ECO:0000313" key="3">
    <source>
        <dbReference type="EMBL" id="SHL87333.1"/>
    </source>
</evidence>
<evidence type="ECO:0000259" key="2">
    <source>
        <dbReference type="Pfam" id="PF04471"/>
    </source>
</evidence>
<feature type="region of interest" description="Disordered" evidence="1">
    <location>
        <begin position="105"/>
        <end position="125"/>
    </location>
</feature>
<accession>A0ABD7MAP5</accession>
<feature type="domain" description="Restriction endonuclease type IV Mrr" evidence="2">
    <location>
        <begin position="36"/>
        <end position="108"/>
    </location>
</feature>
<dbReference type="InterPro" id="IPR007560">
    <property type="entry name" value="Restrct_endonuc_IV_Mrr"/>
</dbReference>
<organism evidence="3 4">
    <name type="scientific">Micrococcus luteus</name>
    <name type="common">Micrococcus lysodeikticus</name>
    <dbReference type="NCBI Taxonomy" id="1270"/>
    <lineage>
        <taxon>Bacteria</taxon>
        <taxon>Bacillati</taxon>
        <taxon>Actinomycetota</taxon>
        <taxon>Actinomycetes</taxon>
        <taxon>Micrococcales</taxon>
        <taxon>Micrococcaceae</taxon>
        <taxon>Micrococcus</taxon>
    </lineage>
</organism>
<dbReference type="Gene3D" id="3.40.1350.10">
    <property type="match status" value="1"/>
</dbReference>
<dbReference type="Pfam" id="PF04471">
    <property type="entry name" value="Mrr_cat"/>
    <property type="match status" value="1"/>
</dbReference>
<dbReference type="Proteomes" id="UP000184253">
    <property type="component" value="Unassembled WGS sequence"/>
</dbReference>
<dbReference type="InterPro" id="IPR011856">
    <property type="entry name" value="tRNA_endonuc-like_dom_sf"/>
</dbReference>
<dbReference type="EMBL" id="FRCE01000016">
    <property type="protein sequence ID" value="SHL87333.1"/>
    <property type="molecule type" value="Genomic_DNA"/>
</dbReference>
<dbReference type="AlphaFoldDB" id="A0ABD7MAP5"/>
<dbReference type="InterPro" id="IPR011335">
    <property type="entry name" value="Restrct_endonuc-II-like"/>
</dbReference>
<keyword evidence="3" id="KW-0378">Hydrolase</keyword>
<keyword evidence="3" id="KW-0540">Nuclease</keyword>
<keyword evidence="3" id="KW-0255">Endonuclease</keyword>
<evidence type="ECO:0000313" key="4">
    <source>
        <dbReference type="Proteomes" id="UP000184253"/>
    </source>
</evidence>
<protein>
    <submittedName>
        <fullName evidence="3">Restriction endonuclease</fullName>
    </submittedName>
</protein>
<evidence type="ECO:0000256" key="1">
    <source>
        <dbReference type="SAM" id="MobiDB-lite"/>
    </source>
</evidence>
<sequence length="125" mass="13018">MATPADHATTEVTNPETAPTVVAIRDRIRTHVAGEFREHELTHLVAEILTVLGFRCEVSPPGPDGGVDIIAGTGPLGLDAPTLIVEVKSEPTPIGSRVLRGLHSAMTGPTPGSWTRGVITQPSAA</sequence>
<proteinExistence type="predicted"/>
<comment type="caution">
    <text evidence="3">The sequence shown here is derived from an EMBL/GenBank/DDBJ whole genome shotgun (WGS) entry which is preliminary data.</text>
</comment>
<gene>
    <name evidence="3" type="ORF">SAMN04487849_11650</name>
</gene>
<reference evidence="3 4" key="1">
    <citation type="submission" date="2016-11" db="EMBL/GenBank/DDBJ databases">
        <authorList>
            <person name="Varghese N."/>
            <person name="Submissions S."/>
        </authorList>
    </citation>
    <scope>NUCLEOTIDE SEQUENCE [LARGE SCALE GENOMIC DNA]</scope>
    <source>
        <strain evidence="3 4">VTM4R57</strain>
    </source>
</reference>
<name>A0ABD7MAP5_MICLU</name>